<gene>
    <name evidence="2" type="ORF">S01H1_78705</name>
</gene>
<dbReference type="Gene3D" id="3.30.420.10">
    <property type="entry name" value="Ribonuclease H-like superfamily/Ribonuclease H"/>
    <property type="match status" value="1"/>
</dbReference>
<dbReference type="InterPro" id="IPR001584">
    <property type="entry name" value="Integrase_cat-core"/>
</dbReference>
<protein>
    <recommendedName>
        <fullName evidence="1">Integrase catalytic domain-containing protein</fullName>
    </recommendedName>
</protein>
<feature type="non-terminal residue" evidence="2">
    <location>
        <position position="1"/>
    </location>
</feature>
<dbReference type="GO" id="GO:0015074">
    <property type="term" value="P:DNA integration"/>
    <property type="evidence" value="ECO:0007669"/>
    <property type="project" value="InterPro"/>
</dbReference>
<proteinExistence type="predicted"/>
<name>X0XWE1_9ZZZZ</name>
<comment type="caution">
    <text evidence="2">The sequence shown here is derived from an EMBL/GenBank/DDBJ whole genome shotgun (WGS) entry which is preliminary data.</text>
</comment>
<evidence type="ECO:0000259" key="1">
    <source>
        <dbReference type="PROSITE" id="PS50994"/>
    </source>
</evidence>
<evidence type="ECO:0000313" key="2">
    <source>
        <dbReference type="EMBL" id="GAG47689.1"/>
    </source>
</evidence>
<dbReference type="InterPro" id="IPR012337">
    <property type="entry name" value="RNaseH-like_sf"/>
</dbReference>
<dbReference type="PANTHER" id="PTHR35004:SF7">
    <property type="entry name" value="INTEGRASE PROTEIN"/>
    <property type="match status" value="1"/>
</dbReference>
<dbReference type="PANTHER" id="PTHR35004">
    <property type="entry name" value="TRANSPOSASE RV3428C-RELATED"/>
    <property type="match status" value="1"/>
</dbReference>
<feature type="non-terminal residue" evidence="2">
    <location>
        <position position="228"/>
    </location>
</feature>
<organism evidence="2">
    <name type="scientific">marine sediment metagenome</name>
    <dbReference type="NCBI Taxonomy" id="412755"/>
    <lineage>
        <taxon>unclassified sequences</taxon>
        <taxon>metagenomes</taxon>
        <taxon>ecological metagenomes</taxon>
    </lineage>
</organism>
<accession>X0XWE1</accession>
<dbReference type="GO" id="GO:0003676">
    <property type="term" value="F:nucleic acid binding"/>
    <property type="evidence" value="ECO:0007669"/>
    <property type="project" value="InterPro"/>
</dbReference>
<dbReference type="AlphaFoldDB" id="X0XWE1"/>
<sequence>IFDRLRAEYGYDGGYTIVKDAVRAWRNQHAEVYMPLVHPPGQAQVDFGHAHVILNGEELKVAVFVMTLMYSDAVFCCVFPRECSETFLEGHRRAFEFFGGVPTRISYDNTRTAVAKIIGRRERELTRDFLRLQSHYLFDCHFCLVRRPNEKGQVEGLVGYTRRNFLVPVPRTSSLEDLNADLEQQCRADLQRRLRGRTATKAVLLEGERPALRALPPQRFEARRVENG</sequence>
<dbReference type="SUPFAM" id="SSF53098">
    <property type="entry name" value="Ribonuclease H-like"/>
    <property type="match status" value="1"/>
</dbReference>
<dbReference type="PROSITE" id="PS50994">
    <property type="entry name" value="INTEGRASE"/>
    <property type="match status" value="1"/>
</dbReference>
<dbReference type="Pfam" id="PF00665">
    <property type="entry name" value="rve"/>
    <property type="match status" value="1"/>
</dbReference>
<feature type="domain" description="Integrase catalytic" evidence="1">
    <location>
        <begin position="36"/>
        <end position="218"/>
    </location>
</feature>
<reference evidence="2" key="1">
    <citation type="journal article" date="2014" name="Front. Microbiol.">
        <title>High frequency of phylogenetically diverse reductive dehalogenase-homologous genes in deep subseafloor sedimentary metagenomes.</title>
        <authorList>
            <person name="Kawai M."/>
            <person name="Futagami T."/>
            <person name="Toyoda A."/>
            <person name="Takaki Y."/>
            <person name="Nishi S."/>
            <person name="Hori S."/>
            <person name="Arai W."/>
            <person name="Tsubouchi T."/>
            <person name="Morono Y."/>
            <person name="Uchiyama I."/>
            <person name="Ito T."/>
            <person name="Fujiyama A."/>
            <person name="Inagaki F."/>
            <person name="Takami H."/>
        </authorList>
    </citation>
    <scope>NUCLEOTIDE SEQUENCE</scope>
    <source>
        <strain evidence="2">Expedition CK06-06</strain>
    </source>
</reference>
<dbReference type="InterPro" id="IPR036397">
    <property type="entry name" value="RNaseH_sf"/>
</dbReference>
<dbReference type="EMBL" id="BARS01052991">
    <property type="protein sequence ID" value="GAG47689.1"/>
    <property type="molecule type" value="Genomic_DNA"/>
</dbReference>
<dbReference type="NCBIfam" id="NF033546">
    <property type="entry name" value="transpos_IS21"/>
    <property type="match status" value="1"/>
</dbReference>